<dbReference type="EMBL" id="OJIN01000085">
    <property type="protein sequence ID" value="SPD73258.1"/>
    <property type="molecule type" value="Genomic_DNA"/>
</dbReference>
<name>A0A445MUX1_9BACT</name>
<accession>A0A445MUX1</accession>
<sequence>MKYIREVNRPECRSYNAKDPNNGVRVIVECFRKGATIEDIVPKLILQRGQTWSDNPEKAKEYIRRMIGDFKTSYWYGWLLTKDGDKYFLRHATPAEKCHDKLGDLSKLGKFQKKHYEDKWFKGLCDGIKKGKAADK</sequence>
<protein>
    <submittedName>
        <fullName evidence="1">Uncharacterized protein</fullName>
    </submittedName>
</protein>
<evidence type="ECO:0000313" key="1">
    <source>
        <dbReference type="EMBL" id="SPD73258.1"/>
    </source>
</evidence>
<proteinExistence type="predicted"/>
<gene>
    <name evidence="1" type="ORF">PITCH_A1750001</name>
</gene>
<dbReference type="AlphaFoldDB" id="A0A445MUX1"/>
<organism evidence="1">
    <name type="scientific">uncultured Desulfobacterium sp</name>
    <dbReference type="NCBI Taxonomy" id="201089"/>
    <lineage>
        <taxon>Bacteria</taxon>
        <taxon>Pseudomonadati</taxon>
        <taxon>Thermodesulfobacteriota</taxon>
        <taxon>Desulfobacteria</taxon>
        <taxon>Desulfobacterales</taxon>
        <taxon>Desulfobacteriaceae</taxon>
        <taxon>Desulfobacterium</taxon>
        <taxon>environmental samples</taxon>
    </lineage>
</organism>
<reference evidence="1" key="1">
    <citation type="submission" date="2018-01" db="EMBL/GenBank/DDBJ databases">
        <authorList>
            <person name="Regsiter A."/>
            <person name="William W."/>
        </authorList>
    </citation>
    <scope>NUCLEOTIDE SEQUENCE</scope>
    <source>
        <strain evidence="1">TRIP AH-1</strain>
    </source>
</reference>